<sequence>MFVMSESDEESPEERMARIIGPRAEYDESNRRKELRKRLSRKAVRYRRWLMQTTMEKVCSVANPLNDGQEPIELTPEDCQKMSPNDYAPEFNCKMDVQQEATQLMLKIIYKSLKLMRLLLF</sequence>
<comment type="caution">
    <text evidence="1">The sequence shown here is derived from an EMBL/GenBank/DDBJ whole genome shotgun (WGS) entry which is preliminary data.</text>
</comment>
<gene>
    <name evidence="1" type="ORF">Mgra_00002267</name>
</gene>
<dbReference type="AlphaFoldDB" id="A0A8S9ZZI1"/>
<name>A0A8S9ZZI1_9BILA</name>
<proteinExistence type="predicted"/>
<keyword evidence="2" id="KW-1185">Reference proteome</keyword>
<dbReference type="Proteomes" id="UP000605970">
    <property type="component" value="Unassembled WGS sequence"/>
</dbReference>
<protein>
    <submittedName>
        <fullName evidence="1">Uncharacterized protein</fullName>
    </submittedName>
</protein>
<evidence type="ECO:0000313" key="2">
    <source>
        <dbReference type="Proteomes" id="UP000605970"/>
    </source>
</evidence>
<dbReference type="EMBL" id="JABEBT010000013">
    <property type="protein sequence ID" value="KAF7638293.1"/>
    <property type="molecule type" value="Genomic_DNA"/>
</dbReference>
<dbReference type="OrthoDB" id="5903305at2759"/>
<accession>A0A8S9ZZI1</accession>
<evidence type="ECO:0000313" key="1">
    <source>
        <dbReference type="EMBL" id="KAF7638293.1"/>
    </source>
</evidence>
<reference evidence="1" key="1">
    <citation type="journal article" date="2020" name="Ecol. Evol.">
        <title>Genome structure and content of the rice root-knot nematode (Meloidogyne graminicola).</title>
        <authorList>
            <person name="Phan N.T."/>
            <person name="Danchin E.G.J."/>
            <person name="Klopp C."/>
            <person name="Perfus-Barbeoch L."/>
            <person name="Kozlowski D.K."/>
            <person name="Koutsovoulos G.D."/>
            <person name="Lopez-Roques C."/>
            <person name="Bouchez O."/>
            <person name="Zahm M."/>
            <person name="Besnard G."/>
            <person name="Bellafiore S."/>
        </authorList>
    </citation>
    <scope>NUCLEOTIDE SEQUENCE</scope>
    <source>
        <strain evidence="1">VN-18</strain>
    </source>
</reference>
<organism evidence="1 2">
    <name type="scientific">Meloidogyne graminicola</name>
    <dbReference type="NCBI Taxonomy" id="189291"/>
    <lineage>
        <taxon>Eukaryota</taxon>
        <taxon>Metazoa</taxon>
        <taxon>Ecdysozoa</taxon>
        <taxon>Nematoda</taxon>
        <taxon>Chromadorea</taxon>
        <taxon>Rhabditida</taxon>
        <taxon>Tylenchina</taxon>
        <taxon>Tylenchomorpha</taxon>
        <taxon>Tylenchoidea</taxon>
        <taxon>Meloidogynidae</taxon>
        <taxon>Meloidogyninae</taxon>
        <taxon>Meloidogyne</taxon>
    </lineage>
</organism>